<reference evidence="2 3" key="1">
    <citation type="submission" date="2015-11" db="EMBL/GenBank/DDBJ databases">
        <title>Genomic analysis of 38 Legionella species identifies large and diverse effector repertoires.</title>
        <authorList>
            <person name="Burstein D."/>
            <person name="Amaro F."/>
            <person name="Zusman T."/>
            <person name="Lifshitz Z."/>
            <person name="Cohen O."/>
            <person name="Gilbert J.A."/>
            <person name="Pupko T."/>
            <person name="Shuman H.A."/>
            <person name="Segal G."/>
        </authorList>
    </citation>
    <scope>NUCLEOTIDE SEQUENCE [LARGE SCALE GENOMIC DNA]</scope>
    <source>
        <strain evidence="2 3">BL-540</strain>
    </source>
</reference>
<sequence length="177" mass="19778">MNNNKFFVVCLCVSGLSACTSMGDSGKYINYRSEPAFLYQNNLYYESVGTDYNYDYRAERGQVRVPNSYHVGPDHSPASFKDIDRTWVNQQSPQGYTIQISEGEKASQVAKQLYKAPKNDRTAQIQSQGSNGQTYYKGVYGSYNSYEDAQKALNSLPPELKAGANIKNWGAIQSSSQ</sequence>
<dbReference type="InterPro" id="IPR007730">
    <property type="entry name" value="SPOR-like_dom"/>
</dbReference>
<evidence type="ECO:0000259" key="1">
    <source>
        <dbReference type="PROSITE" id="PS51724"/>
    </source>
</evidence>
<dbReference type="InterPro" id="IPR036680">
    <property type="entry name" value="SPOR-like_sf"/>
</dbReference>
<dbReference type="EMBL" id="LNYJ01000011">
    <property type="protein sequence ID" value="KTD18434.1"/>
    <property type="molecule type" value="Genomic_DNA"/>
</dbReference>
<name>A0A0W0VEB7_9GAMM</name>
<dbReference type="PROSITE" id="PS51724">
    <property type="entry name" value="SPOR"/>
    <property type="match status" value="1"/>
</dbReference>
<feature type="domain" description="SPOR" evidence="1">
    <location>
        <begin position="90"/>
        <end position="169"/>
    </location>
</feature>
<organism evidence="2 3">
    <name type="scientific">Legionella jordanis</name>
    <dbReference type="NCBI Taxonomy" id="456"/>
    <lineage>
        <taxon>Bacteria</taxon>
        <taxon>Pseudomonadati</taxon>
        <taxon>Pseudomonadota</taxon>
        <taxon>Gammaproteobacteria</taxon>
        <taxon>Legionellales</taxon>
        <taxon>Legionellaceae</taxon>
        <taxon>Legionella</taxon>
    </lineage>
</organism>
<proteinExistence type="predicted"/>
<dbReference type="GO" id="GO:0042834">
    <property type="term" value="F:peptidoglycan binding"/>
    <property type="evidence" value="ECO:0007669"/>
    <property type="project" value="InterPro"/>
</dbReference>
<dbReference type="RefSeq" id="WP_058472094.1">
    <property type="nucleotide sequence ID" value="NZ_CAAAIC010000005.1"/>
</dbReference>
<protein>
    <recommendedName>
        <fullName evidence="1">SPOR domain-containing protein</fullName>
    </recommendedName>
</protein>
<dbReference type="AlphaFoldDB" id="A0A0W0VEB7"/>
<accession>A0A0W0VEB7</accession>
<dbReference type="OrthoDB" id="5653957at2"/>
<dbReference type="Pfam" id="PF05036">
    <property type="entry name" value="SPOR"/>
    <property type="match status" value="1"/>
</dbReference>
<dbReference type="PATRIC" id="fig|456.5.peg.2934"/>
<evidence type="ECO:0000313" key="2">
    <source>
        <dbReference type="EMBL" id="KTD18434.1"/>
    </source>
</evidence>
<dbReference type="Gene3D" id="3.30.70.1070">
    <property type="entry name" value="Sporulation related repeat"/>
    <property type="match status" value="1"/>
</dbReference>
<keyword evidence="3" id="KW-1185">Reference proteome</keyword>
<gene>
    <name evidence="2" type="ORF">Ljor_2740</name>
</gene>
<comment type="caution">
    <text evidence="2">The sequence shown here is derived from an EMBL/GenBank/DDBJ whole genome shotgun (WGS) entry which is preliminary data.</text>
</comment>
<dbReference type="PROSITE" id="PS51257">
    <property type="entry name" value="PROKAR_LIPOPROTEIN"/>
    <property type="match status" value="1"/>
</dbReference>
<evidence type="ECO:0000313" key="3">
    <source>
        <dbReference type="Proteomes" id="UP000055035"/>
    </source>
</evidence>
<dbReference type="Proteomes" id="UP000055035">
    <property type="component" value="Unassembled WGS sequence"/>
</dbReference>